<proteinExistence type="predicted"/>
<dbReference type="Proteomes" id="UP000639643">
    <property type="component" value="Unassembled WGS sequence"/>
</dbReference>
<evidence type="ECO:0000256" key="2">
    <source>
        <dbReference type="SAM" id="MobiDB-lite"/>
    </source>
</evidence>
<gene>
    <name evidence="3" type="ORF">CMUS01_12852</name>
</gene>
<feature type="region of interest" description="Disordered" evidence="2">
    <location>
        <begin position="156"/>
        <end position="215"/>
    </location>
</feature>
<protein>
    <submittedName>
        <fullName evidence="3">Uncharacterized protein</fullName>
    </submittedName>
</protein>
<feature type="compositionally biased region" description="Polar residues" evidence="2">
    <location>
        <begin position="195"/>
        <end position="205"/>
    </location>
</feature>
<keyword evidence="1" id="KW-0175">Coiled coil</keyword>
<organism evidence="3 4">
    <name type="scientific">Colletotrichum musicola</name>
    <dbReference type="NCBI Taxonomy" id="2175873"/>
    <lineage>
        <taxon>Eukaryota</taxon>
        <taxon>Fungi</taxon>
        <taxon>Dikarya</taxon>
        <taxon>Ascomycota</taxon>
        <taxon>Pezizomycotina</taxon>
        <taxon>Sordariomycetes</taxon>
        <taxon>Hypocreomycetidae</taxon>
        <taxon>Glomerellales</taxon>
        <taxon>Glomerellaceae</taxon>
        <taxon>Colletotrichum</taxon>
        <taxon>Colletotrichum orchidearum species complex</taxon>
    </lineage>
</organism>
<evidence type="ECO:0000313" key="4">
    <source>
        <dbReference type="Proteomes" id="UP000639643"/>
    </source>
</evidence>
<evidence type="ECO:0000256" key="1">
    <source>
        <dbReference type="SAM" id="Coils"/>
    </source>
</evidence>
<sequence length="215" mass="24295">MDAEPRFEPLPTVAQAGENYNRIVVELKKANQWLRQANSQLEDLLEGPNPRLDLAETGARVTKEQYEEALLSQTDQEDPFEPLSPYGALQRTYTPEEIHQLQQRAEKARRFLDAVLADMETYMDYENNCRARLAALERQLEQAKLELDEARRRQFLPSGAPQHEAQQHEAPATVASNPAPASRWPEYIGNPAGVLSSSAPNQEQKSLACKKEESP</sequence>
<reference evidence="3" key="1">
    <citation type="journal article" date="2020" name="Phytopathology">
        <title>Genome Sequence Resources of Colletotrichum truncatum, C. plurivorum, C. musicola, and C. sojae: Four Species Pathogenic to Soybean (Glycine max).</title>
        <authorList>
            <person name="Rogerio F."/>
            <person name="Boufleur T.R."/>
            <person name="Ciampi-Guillardi M."/>
            <person name="Sukno S.A."/>
            <person name="Thon M.R."/>
            <person name="Massola Junior N.S."/>
            <person name="Baroncelli R."/>
        </authorList>
    </citation>
    <scope>NUCLEOTIDE SEQUENCE</scope>
    <source>
        <strain evidence="3">LFN0074</strain>
    </source>
</reference>
<keyword evidence="4" id="KW-1185">Reference proteome</keyword>
<feature type="coiled-coil region" evidence="1">
    <location>
        <begin position="126"/>
        <end position="153"/>
    </location>
</feature>
<accession>A0A8H6JIS9</accession>
<dbReference type="EMBL" id="WIGM01000759">
    <property type="protein sequence ID" value="KAF6813386.1"/>
    <property type="molecule type" value="Genomic_DNA"/>
</dbReference>
<comment type="caution">
    <text evidence="3">The sequence shown here is derived from an EMBL/GenBank/DDBJ whole genome shotgun (WGS) entry which is preliminary data.</text>
</comment>
<name>A0A8H6JIS9_9PEZI</name>
<dbReference type="AlphaFoldDB" id="A0A8H6JIS9"/>
<evidence type="ECO:0000313" key="3">
    <source>
        <dbReference type="EMBL" id="KAF6813386.1"/>
    </source>
</evidence>